<proteinExistence type="predicted"/>
<accession>A0A9J6AM46</accession>
<evidence type="ECO:0000256" key="1">
    <source>
        <dbReference type="SAM" id="MobiDB-lite"/>
    </source>
</evidence>
<sequence length="120" mass="13025">MSGTMKKVTQIGLGRRKKRSWVATRSNADSREHENAKDHICQQTPGASCANAQLIVWTTSCYIAKVETQLWQHSCGGSVKLVQNTVDDAKHPAGMFSISTNVKKIGKLANNKPDTAVSAV</sequence>
<keyword evidence="3" id="KW-1185">Reference proteome</keyword>
<gene>
    <name evidence="2" type="ORF">H5410_010638</name>
</gene>
<dbReference type="AlphaFoldDB" id="A0A9J6AM46"/>
<dbReference type="Proteomes" id="UP000824120">
    <property type="component" value="Chromosome 2"/>
</dbReference>
<name>A0A9J6AM46_SOLCO</name>
<dbReference type="OrthoDB" id="10466278at2759"/>
<evidence type="ECO:0000313" key="2">
    <source>
        <dbReference type="EMBL" id="KAG5625420.1"/>
    </source>
</evidence>
<dbReference type="EMBL" id="JACXVP010000002">
    <property type="protein sequence ID" value="KAG5625420.1"/>
    <property type="molecule type" value="Genomic_DNA"/>
</dbReference>
<organism evidence="2 3">
    <name type="scientific">Solanum commersonii</name>
    <name type="common">Commerson's wild potato</name>
    <name type="synonym">Commerson's nightshade</name>
    <dbReference type="NCBI Taxonomy" id="4109"/>
    <lineage>
        <taxon>Eukaryota</taxon>
        <taxon>Viridiplantae</taxon>
        <taxon>Streptophyta</taxon>
        <taxon>Embryophyta</taxon>
        <taxon>Tracheophyta</taxon>
        <taxon>Spermatophyta</taxon>
        <taxon>Magnoliopsida</taxon>
        <taxon>eudicotyledons</taxon>
        <taxon>Gunneridae</taxon>
        <taxon>Pentapetalae</taxon>
        <taxon>asterids</taxon>
        <taxon>lamiids</taxon>
        <taxon>Solanales</taxon>
        <taxon>Solanaceae</taxon>
        <taxon>Solanoideae</taxon>
        <taxon>Solaneae</taxon>
        <taxon>Solanum</taxon>
    </lineage>
</organism>
<feature type="region of interest" description="Disordered" evidence="1">
    <location>
        <begin position="1"/>
        <end position="36"/>
    </location>
</feature>
<comment type="caution">
    <text evidence="2">The sequence shown here is derived from an EMBL/GenBank/DDBJ whole genome shotgun (WGS) entry which is preliminary data.</text>
</comment>
<reference evidence="2 3" key="1">
    <citation type="submission" date="2020-09" db="EMBL/GenBank/DDBJ databases">
        <title>De no assembly of potato wild relative species, Solanum commersonii.</title>
        <authorList>
            <person name="Cho K."/>
        </authorList>
    </citation>
    <scope>NUCLEOTIDE SEQUENCE [LARGE SCALE GENOMIC DNA]</scope>
    <source>
        <strain evidence="2">LZ3.2</strain>
        <tissue evidence="2">Leaf</tissue>
    </source>
</reference>
<protein>
    <submittedName>
        <fullName evidence="2">Uncharacterized protein</fullName>
    </submittedName>
</protein>
<evidence type="ECO:0000313" key="3">
    <source>
        <dbReference type="Proteomes" id="UP000824120"/>
    </source>
</evidence>